<comment type="caution">
    <text evidence="2">The sequence shown here is derived from an EMBL/GenBank/DDBJ whole genome shotgun (WGS) entry which is preliminary data.</text>
</comment>
<dbReference type="Proteomes" id="UP000321749">
    <property type="component" value="Unassembled WGS sequence"/>
</dbReference>
<proteinExistence type="predicted"/>
<dbReference type="Pfam" id="PF19575">
    <property type="entry name" value="HTH_58"/>
    <property type="match status" value="1"/>
</dbReference>
<reference evidence="2 3" key="1">
    <citation type="submission" date="2019-07" db="EMBL/GenBank/DDBJ databases">
        <title>Whole genome shotgun sequence of Agrococcus baldri NBRC 103055.</title>
        <authorList>
            <person name="Hosoyama A."/>
            <person name="Uohara A."/>
            <person name="Ohji S."/>
            <person name="Ichikawa N."/>
        </authorList>
    </citation>
    <scope>NUCLEOTIDE SEQUENCE [LARGE SCALE GENOMIC DNA]</scope>
    <source>
        <strain evidence="2 3">NBRC 103055</strain>
    </source>
</reference>
<evidence type="ECO:0000313" key="3">
    <source>
        <dbReference type="Proteomes" id="UP000321749"/>
    </source>
</evidence>
<feature type="domain" description="Helix-turn-helix" evidence="1">
    <location>
        <begin position="122"/>
        <end position="161"/>
    </location>
</feature>
<keyword evidence="3" id="KW-1185">Reference proteome</keyword>
<dbReference type="EMBL" id="BJUU01000007">
    <property type="protein sequence ID" value="GEK80149.1"/>
    <property type="molecule type" value="Genomic_DNA"/>
</dbReference>
<sequence length="167" mass="18145">MRPDGCGNDESPRICEGFAAGLLDVCSNHCIAGFSPNQLRKLAFVGDREDGSSKAPTYRAQALAKRLEPGAIAEIVRRARAGESARSLAIEYVVAPSSMAKLLRENGVTVSRRTVTKTKTRILAREYEDGATMRELETKHGLSHGAVLRALHRSGVTMRAKAPRSRI</sequence>
<evidence type="ECO:0000259" key="1">
    <source>
        <dbReference type="Pfam" id="PF19575"/>
    </source>
</evidence>
<dbReference type="Gene3D" id="1.10.10.60">
    <property type="entry name" value="Homeodomain-like"/>
    <property type="match status" value="1"/>
</dbReference>
<organism evidence="2 3">
    <name type="scientific">Agrococcus baldri</name>
    <dbReference type="NCBI Taxonomy" id="153730"/>
    <lineage>
        <taxon>Bacteria</taxon>
        <taxon>Bacillati</taxon>
        <taxon>Actinomycetota</taxon>
        <taxon>Actinomycetes</taxon>
        <taxon>Micrococcales</taxon>
        <taxon>Microbacteriaceae</taxon>
        <taxon>Agrococcus</taxon>
    </lineage>
</organism>
<dbReference type="InterPro" id="IPR045745">
    <property type="entry name" value="HTH_58_Actinobacteria-type"/>
</dbReference>
<protein>
    <recommendedName>
        <fullName evidence="1">Helix-turn-helix domain-containing protein</fullName>
    </recommendedName>
</protein>
<name>A0AA87RBS1_9MICO</name>
<evidence type="ECO:0000313" key="2">
    <source>
        <dbReference type="EMBL" id="GEK80149.1"/>
    </source>
</evidence>
<dbReference type="AlphaFoldDB" id="A0AA87RBS1"/>
<accession>A0AA87RBS1</accession>
<gene>
    <name evidence="2" type="ORF">ABA31_15000</name>
</gene>